<reference evidence="2" key="1">
    <citation type="submission" date="2022-03" db="EMBL/GenBank/DDBJ databases">
        <title>A functionally conserved STORR gene fusion in Papaver species that diverged 16.8 million years ago.</title>
        <authorList>
            <person name="Catania T."/>
        </authorList>
    </citation>
    <scope>NUCLEOTIDE SEQUENCE</scope>
    <source>
        <strain evidence="2">S-191538</strain>
    </source>
</reference>
<evidence type="ECO:0000313" key="2">
    <source>
        <dbReference type="EMBL" id="MCL7024076.1"/>
    </source>
</evidence>
<sequence length="145" mass="15129">MPSPLRKSGGGSSSLSAGSSKNSSSSSSDKGSSSYLDSNTNEDMVKKKKKGNAKLNAVKYRAILLKNQGLTGDKKKSKSGKKINAEICGGGGFSEECCKDVQPESAVLEMAEERSDEDDNVCAICKLGGSGGTLLWVTVPLILFS</sequence>
<keyword evidence="3" id="KW-1185">Reference proteome</keyword>
<evidence type="ECO:0000256" key="1">
    <source>
        <dbReference type="SAM" id="MobiDB-lite"/>
    </source>
</evidence>
<dbReference type="Proteomes" id="UP001177140">
    <property type="component" value="Unassembled WGS sequence"/>
</dbReference>
<name>A0AA41RTC3_PAPNU</name>
<feature type="compositionally biased region" description="Low complexity" evidence="1">
    <location>
        <begin position="13"/>
        <end position="39"/>
    </location>
</feature>
<evidence type="ECO:0000313" key="3">
    <source>
        <dbReference type="Proteomes" id="UP001177140"/>
    </source>
</evidence>
<protein>
    <submittedName>
        <fullName evidence="2">Uncharacterized protein</fullName>
    </submittedName>
</protein>
<gene>
    <name evidence="2" type="ORF">MKW94_015919</name>
</gene>
<organism evidence="2 3">
    <name type="scientific">Papaver nudicaule</name>
    <name type="common">Iceland poppy</name>
    <dbReference type="NCBI Taxonomy" id="74823"/>
    <lineage>
        <taxon>Eukaryota</taxon>
        <taxon>Viridiplantae</taxon>
        <taxon>Streptophyta</taxon>
        <taxon>Embryophyta</taxon>
        <taxon>Tracheophyta</taxon>
        <taxon>Spermatophyta</taxon>
        <taxon>Magnoliopsida</taxon>
        <taxon>Ranunculales</taxon>
        <taxon>Papaveraceae</taxon>
        <taxon>Papaveroideae</taxon>
        <taxon>Papaver</taxon>
    </lineage>
</organism>
<accession>A0AA41RTC3</accession>
<comment type="caution">
    <text evidence="2">The sequence shown here is derived from an EMBL/GenBank/DDBJ whole genome shotgun (WGS) entry which is preliminary data.</text>
</comment>
<proteinExistence type="predicted"/>
<dbReference type="EMBL" id="JAJJMA010030177">
    <property type="protein sequence ID" value="MCL7024076.1"/>
    <property type="molecule type" value="Genomic_DNA"/>
</dbReference>
<feature type="region of interest" description="Disordered" evidence="1">
    <location>
        <begin position="1"/>
        <end position="52"/>
    </location>
</feature>
<dbReference type="AlphaFoldDB" id="A0AA41RTC3"/>